<name>A0ABD5VBG2_9EURY</name>
<sequence>MMVEATHLLAFVLGLFVPFQFAMERLRGFGRHFVVKLPYKPPERTQDGDRRE</sequence>
<dbReference type="RefSeq" id="WP_336349214.1">
    <property type="nucleotide sequence ID" value="NZ_JAZAQL010000001.1"/>
</dbReference>
<keyword evidence="2" id="KW-1185">Reference proteome</keyword>
<organism evidence="1 2">
    <name type="scientific">Halorubellus litoreus</name>
    <dbReference type="NCBI Taxonomy" id="755308"/>
    <lineage>
        <taxon>Archaea</taxon>
        <taxon>Methanobacteriati</taxon>
        <taxon>Methanobacteriota</taxon>
        <taxon>Stenosarchaea group</taxon>
        <taxon>Halobacteria</taxon>
        <taxon>Halobacteriales</taxon>
        <taxon>Halorubellaceae</taxon>
        <taxon>Halorubellus</taxon>
    </lineage>
</organism>
<dbReference type="EMBL" id="JBHSXN010000001">
    <property type="protein sequence ID" value="MFC6952223.1"/>
    <property type="molecule type" value="Genomic_DNA"/>
</dbReference>
<evidence type="ECO:0008006" key="3">
    <source>
        <dbReference type="Google" id="ProtNLM"/>
    </source>
</evidence>
<accession>A0ABD5VBG2</accession>
<comment type="caution">
    <text evidence="1">The sequence shown here is derived from an EMBL/GenBank/DDBJ whole genome shotgun (WGS) entry which is preliminary data.</text>
</comment>
<protein>
    <recommendedName>
        <fullName evidence="3">Cellulose biosynthesis protein BcsF</fullName>
    </recommendedName>
</protein>
<evidence type="ECO:0000313" key="1">
    <source>
        <dbReference type="EMBL" id="MFC6952223.1"/>
    </source>
</evidence>
<evidence type="ECO:0000313" key="2">
    <source>
        <dbReference type="Proteomes" id="UP001596395"/>
    </source>
</evidence>
<dbReference type="Proteomes" id="UP001596395">
    <property type="component" value="Unassembled WGS sequence"/>
</dbReference>
<proteinExistence type="predicted"/>
<reference evidence="1 2" key="1">
    <citation type="journal article" date="2019" name="Int. J. Syst. Evol. Microbiol.">
        <title>The Global Catalogue of Microorganisms (GCM) 10K type strain sequencing project: providing services to taxonomists for standard genome sequencing and annotation.</title>
        <authorList>
            <consortium name="The Broad Institute Genomics Platform"/>
            <consortium name="The Broad Institute Genome Sequencing Center for Infectious Disease"/>
            <person name="Wu L."/>
            <person name="Ma J."/>
        </authorList>
    </citation>
    <scope>NUCLEOTIDE SEQUENCE [LARGE SCALE GENOMIC DNA]</scope>
    <source>
        <strain evidence="1 2">GX26</strain>
    </source>
</reference>
<gene>
    <name evidence="1" type="ORF">ACFQGB_05055</name>
</gene>
<dbReference type="AlphaFoldDB" id="A0ABD5VBG2"/>